<dbReference type="AlphaFoldDB" id="A0A7V6DNE9"/>
<reference evidence="1" key="1">
    <citation type="journal article" date="2020" name="mSystems">
        <title>Genome- and Community-Level Interaction Insights into Carbon Utilization and Element Cycling Functions of Hydrothermarchaeota in Hydrothermal Sediment.</title>
        <authorList>
            <person name="Zhou Z."/>
            <person name="Liu Y."/>
            <person name="Xu W."/>
            <person name="Pan J."/>
            <person name="Luo Z.H."/>
            <person name="Li M."/>
        </authorList>
    </citation>
    <scope>NUCLEOTIDE SEQUENCE [LARGE SCALE GENOMIC DNA]</scope>
    <source>
        <strain evidence="1">SpSt-767</strain>
    </source>
</reference>
<proteinExistence type="predicted"/>
<dbReference type="EMBL" id="DTGR01000001">
    <property type="protein sequence ID" value="HHS28079.1"/>
    <property type="molecule type" value="Genomic_DNA"/>
</dbReference>
<organism evidence="1">
    <name type="scientific">Desulfobacca acetoxidans</name>
    <dbReference type="NCBI Taxonomy" id="60893"/>
    <lineage>
        <taxon>Bacteria</taxon>
        <taxon>Pseudomonadati</taxon>
        <taxon>Thermodesulfobacteriota</taxon>
        <taxon>Desulfobaccia</taxon>
        <taxon>Desulfobaccales</taxon>
        <taxon>Desulfobaccaceae</taxon>
        <taxon>Desulfobacca</taxon>
    </lineage>
</organism>
<protein>
    <submittedName>
        <fullName evidence="1">Uncharacterized protein</fullName>
    </submittedName>
</protein>
<evidence type="ECO:0000313" key="1">
    <source>
        <dbReference type="EMBL" id="HHS28079.1"/>
    </source>
</evidence>
<comment type="caution">
    <text evidence="1">The sequence shown here is derived from an EMBL/GenBank/DDBJ whole genome shotgun (WGS) entry which is preliminary data.</text>
</comment>
<accession>A0A7V6DNE9</accession>
<name>A0A7V6DNE9_9BACT</name>
<sequence>MKIYVPNEELKRVSDALNEEKVTFEVSDKVYTLMVAEEKIGEVTEVNAALVETDVPVIFDRGPEITMRAFRLPSGRKFLLTDVNGNFVSLVEPPPGWER</sequence>
<gene>
    <name evidence="1" type="ORF">ENV52_00040</name>
</gene>